<gene>
    <name evidence="6" type="ORF">ORQ98_24505</name>
</gene>
<evidence type="ECO:0000256" key="4">
    <source>
        <dbReference type="RuleBase" id="RU003345"/>
    </source>
</evidence>
<dbReference type="InterPro" id="IPR016162">
    <property type="entry name" value="Ald_DH_N"/>
</dbReference>
<dbReference type="EMBL" id="JAPMOU010000052">
    <property type="protein sequence ID" value="MDE1465128.1"/>
    <property type="molecule type" value="Genomic_DNA"/>
</dbReference>
<sequence length="455" mass="49266">MMDYQIINPYNNNLVGEFNYTSATEVESALSLVDSSKQTIALLCAAERSEILEKLGKLLTEHKEKLADLITQETGKTISDSRVELDRAVNTTKACSIEVRKIDGELLDSDAYSPKRGKWGLVCWRPIGVVLCVTPFNFPINIAMHKIGPAFAAGNPILFKPAPQNYLSAKLLVDLCYEAGIPKNALKLVVPDIPVLSELIADPRVAAINFTGGSQAGEAIANRAGYKKLLFELGGNDPLVIMPDGNIELAINAAINQRFATAGQRCTAAKRIYVHQAIYSQFVEGLLAKAAALQVGDPADPATFVGPLINKQAADVVEQRINQAVESGAIVLLGNKRDNNTIYPTILENVATDSELVKDETFGPVMPIHAFNEINDIIPLINDNPYGLQAGIFTESINLAKDLFEQLEVGTLAVNDGPGFRAEHFPFGGVKASGVGREGIYYAIREMSIQKTLVI</sequence>
<evidence type="ECO:0000259" key="5">
    <source>
        <dbReference type="Pfam" id="PF00171"/>
    </source>
</evidence>
<evidence type="ECO:0000313" key="6">
    <source>
        <dbReference type="EMBL" id="MDE1465128.1"/>
    </source>
</evidence>
<evidence type="ECO:0000256" key="2">
    <source>
        <dbReference type="ARBA" id="ARBA00023002"/>
    </source>
</evidence>
<dbReference type="Pfam" id="PF00171">
    <property type="entry name" value="Aldedh"/>
    <property type="match status" value="1"/>
</dbReference>
<feature type="domain" description="Aldehyde dehydrogenase" evidence="5">
    <location>
        <begin position="4"/>
        <end position="452"/>
    </location>
</feature>
<dbReference type="RefSeq" id="WP_274691439.1">
    <property type="nucleotide sequence ID" value="NZ_JAPMOU010000052.1"/>
</dbReference>
<dbReference type="Proteomes" id="UP001528823">
    <property type="component" value="Unassembled WGS sequence"/>
</dbReference>
<dbReference type="InterPro" id="IPR029510">
    <property type="entry name" value="Ald_DH_CS_GLU"/>
</dbReference>
<evidence type="ECO:0000256" key="3">
    <source>
        <dbReference type="PROSITE-ProRule" id="PRU10007"/>
    </source>
</evidence>
<proteinExistence type="inferred from homology"/>
<protein>
    <submittedName>
        <fullName evidence="6">Aldehyde dehydrogenase family protein</fullName>
    </submittedName>
</protein>
<dbReference type="InterPro" id="IPR016161">
    <property type="entry name" value="Ald_DH/histidinol_DH"/>
</dbReference>
<dbReference type="InterPro" id="IPR015590">
    <property type="entry name" value="Aldehyde_DH_dom"/>
</dbReference>
<accession>A0ABT5UFK7</accession>
<keyword evidence="2 4" id="KW-0560">Oxidoreductase</keyword>
<dbReference type="PROSITE" id="PS00070">
    <property type="entry name" value="ALDEHYDE_DEHYDR_CYS"/>
    <property type="match status" value="1"/>
</dbReference>
<dbReference type="InterPro" id="IPR051020">
    <property type="entry name" value="ALDH-related_metabolic_enz"/>
</dbReference>
<organism evidence="6 7">
    <name type="scientific">Spartinivicinus poritis</name>
    <dbReference type="NCBI Taxonomy" id="2994640"/>
    <lineage>
        <taxon>Bacteria</taxon>
        <taxon>Pseudomonadati</taxon>
        <taxon>Pseudomonadota</taxon>
        <taxon>Gammaproteobacteria</taxon>
        <taxon>Oceanospirillales</taxon>
        <taxon>Zooshikellaceae</taxon>
        <taxon>Spartinivicinus</taxon>
    </lineage>
</organism>
<feature type="active site" evidence="3">
    <location>
        <position position="232"/>
    </location>
</feature>
<dbReference type="PANTHER" id="PTHR42991">
    <property type="entry name" value="ALDEHYDE DEHYDROGENASE"/>
    <property type="match status" value="1"/>
</dbReference>
<dbReference type="Gene3D" id="3.40.309.10">
    <property type="entry name" value="Aldehyde Dehydrogenase, Chain A, domain 2"/>
    <property type="match status" value="1"/>
</dbReference>
<dbReference type="Gene3D" id="3.40.605.10">
    <property type="entry name" value="Aldehyde Dehydrogenase, Chain A, domain 1"/>
    <property type="match status" value="1"/>
</dbReference>
<dbReference type="SUPFAM" id="SSF53720">
    <property type="entry name" value="ALDH-like"/>
    <property type="match status" value="1"/>
</dbReference>
<evidence type="ECO:0000256" key="1">
    <source>
        <dbReference type="ARBA" id="ARBA00009986"/>
    </source>
</evidence>
<comment type="similarity">
    <text evidence="1 4">Belongs to the aldehyde dehydrogenase family.</text>
</comment>
<dbReference type="InterPro" id="IPR016160">
    <property type="entry name" value="Ald_DH_CS_CYS"/>
</dbReference>
<keyword evidence="7" id="KW-1185">Reference proteome</keyword>
<dbReference type="NCBIfam" id="NF047626">
    <property type="entry name" value="SulfactDhSafD"/>
    <property type="match status" value="1"/>
</dbReference>
<dbReference type="PANTHER" id="PTHR42991:SF1">
    <property type="entry name" value="ALDEHYDE DEHYDROGENASE"/>
    <property type="match status" value="1"/>
</dbReference>
<dbReference type="InterPro" id="IPR016163">
    <property type="entry name" value="Ald_DH_C"/>
</dbReference>
<name>A0ABT5UFK7_9GAMM</name>
<dbReference type="PROSITE" id="PS00687">
    <property type="entry name" value="ALDEHYDE_DEHYDR_GLU"/>
    <property type="match status" value="1"/>
</dbReference>
<reference evidence="6 7" key="1">
    <citation type="submission" date="2022-11" db="EMBL/GenBank/DDBJ databases">
        <title>Spartinivicinus poritis sp. nov., isolated from scleractinian coral Porites lutea.</title>
        <authorList>
            <person name="Zhang G."/>
            <person name="Cai L."/>
            <person name="Wei Q."/>
        </authorList>
    </citation>
    <scope>NUCLEOTIDE SEQUENCE [LARGE SCALE GENOMIC DNA]</scope>
    <source>
        <strain evidence="6 7">A2-2</strain>
    </source>
</reference>
<evidence type="ECO:0000313" key="7">
    <source>
        <dbReference type="Proteomes" id="UP001528823"/>
    </source>
</evidence>
<comment type="caution">
    <text evidence="6">The sequence shown here is derived from an EMBL/GenBank/DDBJ whole genome shotgun (WGS) entry which is preliminary data.</text>
</comment>